<proteinExistence type="predicted"/>
<protein>
    <recommendedName>
        <fullName evidence="3">PPM-type phosphatase domain-containing protein</fullName>
    </recommendedName>
</protein>
<gene>
    <name evidence="1" type="ORF">A2304_00450</name>
</gene>
<dbReference type="AlphaFoldDB" id="A0A1F7W4N8"/>
<organism evidence="1 2">
    <name type="scientific">Candidatus Uhrbacteria bacterium RIFOXYB2_FULL_57_15</name>
    <dbReference type="NCBI Taxonomy" id="1802422"/>
    <lineage>
        <taxon>Bacteria</taxon>
        <taxon>Candidatus Uhriibacteriota</taxon>
    </lineage>
</organism>
<sequence>MLKKTQWLPMSSQLKAAELREEAPQPKQFNATVLRSLEGRNGFVFALVSINGRASETSIPASTVLEHVDRLTESFGKDANAQHRFEQFLSALNETVAERVRNGDWNVPIEQFNAIVGVACDEQMFLSGTGDLTALFLHRTPQQRYQVFNLFRSIQTEQSLPTWEKTFAVVLDGELHSGDVFCVSNRDLPRFVASEELNAVLSTLPPQGAAEKIRQYFPTNSDLSLLILQSVDSVETPSNAAHPLASLSIDHLVRTKNETEEFLEDQKPRPITGILETLKKMRLPVKRLAAGRSVWRLVSSSAMVALHMLLGSAKWTTRTTVSLAKRDTRSQILTAIRTGTDHGIRSIVGRFNRLPKMTKTLMMSAIGILFVLTTSISVLQRAQVRSAESAAYQKKVTAVEDTIEKATGAIIYKDEIQARKFYSEALALAQALPTDTDERTKTANDLQQQINGAFNELRHLATIPQPTLLGELDASNGVTGRAVFASGGGIYVIGSDKRAYLLDPSARSLAPLETSDGEIGIPAEVTSENGQILFIDGRPGVSRLDLENKLLQITNVQPVGGTRWTDLSLYGGKLYVLEPSSGQIIKYNRAGSDFDGGTRWIRAKSTDLSDAVSMAIDATVFVLKQNGQIIRFVSGSEVGWTQASADPAITAATDIWTSAESAYVYVLEPSTQRLIVYKKEGGDLVTQYRSDAFQGLTDFLVDETNKTIYLLAGSSLYSITASHLR</sequence>
<evidence type="ECO:0000313" key="1">
    <source>
        <dbReference type="EMBL" id="OGL97720.1"/>
    </source>
</evidence>
<dbReference type="Proteomes" id="UP000176501">
    <property type="component" value="Unassembled WGS sequence"/>
</dbReference>
<dbReference type="InterPro" id="IPR015943">
    <property type="entry name" value="WD40/YVTN_repeat-like_dom_sf"/>
</dbReference>
<dbReference type="Gene3D" id="2.130.10.10">
    <property type="entry name" value="YVTN repeat-like/Quinoprotein amine dehydrogenase"/>
    <property type="match status" value="1"/>
</dbReference>
<evidence type="ECO:0000313" key="2">
    <source>
        <dbReference type="Proteomes" id="UP000176501"/>
    </source>
</evidence>
<dbReference type="SUPFAM" id="SSF63825">
    <property type="entry name" value="YWTD domain"/>
    <property type="match status" value="1"/>
</dbReference>
<evidence type="ECO:0008006" key="3">
    <source>
        <dbReference type="Google" id="ProtNLM"/>
    </source>
</evidence>
<name>A0A1F7W4N8_9BACT</name>
<accession>A0A1F7W4N8</accession>
<reference evidence="1 2" key="1">
    <citation type="journal article" date="2016" name="Nat. Commun.">
        <title>Thousands of microbial genomes shed light on interconnected biogeochemical processes in an aquifer system.</title>
        <authorList>
            <person name="Anantharaman K."/>
            <person name="Brown C.T."/>
            <person name="Hug L.A."/>
            <person name="Sharon I."/>
            <person name="Castelle C.J."/>
            <person name="Probst A.J."/>
            <person name="Thomas B.C."/>
            <person name="Singh A."/>
            <person name="Wilkins M.J."/>
            <person name="Karaoz U."/>
            <person name="Brodie E.L."/>
            <person name="Williams K.H."/>
            <person name="Hubbard S.S."/>
            <person name="Banfield J.F."/>
        </authorList>
    </citation>
    <scope>NUCLEOTIDE SEQUENCE [LARGE SCALE GENOMIC DNA]</scope>
</reference>
<dbReference type="EMBL" id="MGFE01000030">
    <property type="protein sequence ID" value="OGL97720.1"/>
    <property type="molecule type" value="Genomic_DNA"/>
</dbReference>
<comment type="caution">
    <text evidence="1">The sequence shown here is derived from an EMBL/GenBank/DDBJ whole genome shotgun (WGS) entry which is preliminary data.</text>
</comment>